<dbReference type="SUPFAM" id="SSF50475">
    <property type="entry name" value="FMN-binding split barrel"/>
    <property type="match status" value="1"/>
</dbReference>
<dbReference type="GO" id="GO:0010181">
    <property type="term" value="F:FMN binding"/>
    <property type="evidence" value="ECO:0007669"/>
    <property type="project" value="InterPro"/>
</dbReference>
<feature type="domain" description="Flavin reductase like" evidence="1">
    <location>
        <begin position="28"/>
        <end position="179"/>
    </location>
</feature>
<dbReference type="STRING" id="1193729.A1OE_39"/>
<gene>
    <name evidence="2" type="ORF">A1OE_39</name>
</gene>
<evidence type="ECO:0000313" key="3">
    <source>
        <dbReference type="Proteomes" id="UP000010077"/>
    </source>
</evidence>
<protein>
    <submittedName>
        <fullName evidence="2">Nitrilotriacetate monooxygenase component B</fullName>
        <ecNumber evidence="2">1.14.13.-</ecNumber>
    </submittedName>
</protein>
<dbReference type="eggNOG" id="COG1853">
    <property type="taxonomic scope" value="Bacteria"/>
</dbReference>
<dbReference type="PATRIC" id="fig|1193729.4.peg.29"/>
<dbReference type="EC" id="1.14.13.-" evidence="2"/>
<dbReference type="SMART" id="SM00903">
    <property type="entry name" value="Flavin_Reduct"/>
    <property type="match status" value="1"/>
</dbReference>
<dbReference type="GO" id="GO:0004497">
    <property type="term" value="F:monooxygenase activity"/>
    <property type="evidence" value="ECO:0007669"/>
    <property type="project" value="UniProtKB-KW"/>
</dbReference>
<keyword evidence="3" id="KW-1185">Reference proteome</keyword>
<dbReference type="KEGG" id="thal:A1OE_39"/>
<proteinExistence type="predicted"/>
<dbReference type="RefSeq" id="WP_015087751.1">
    <property type="nucleotide sequence ID" value="NC_019566.1"/>
</dbReference>
<accession>K7Z2Q1</accession>
<dbReference type="EMBL" id="CP003539">
    <property type="protein sequence ID" value="AFX98253.1"/>
    <property type="molecule type" value="Genomic_DNA"/>
</dbReference>
<dbReference type="GO" id="GO:0016646">
    <property type="term" value="F:oxidoreductase activity, acting on the CH-NH group of donors, NAD or NADP as acceptor"/>
    <property type="evidence" value="ECO:0007669"/>
    <property type="project" value="UniProtKB-ARBA"/>
</dbReference>
<evidence type="ECO:0000259" key="1">
    <source>
        <dbReference type="SMART" id="SM00903"/>
    </source>
</evidence>
<dbReference type="Proteomes" id="UP000010077">
    <property type="component" value="Chromosome"/>
</dbReference>
<reference evidence="2 3" key="1">
    <citation type="journal article" date="2012" name="Proc. Natl. Acad. Sci. U.S.A.">
        <title>Genome streamlining and chemical defense in a coral reef symbiosis.</title>
        <authorList>
            <person name="Kwan J.C."/>
            <person name="Donia M.S."/>
            <person name="Han A.W."/>
            <person name="Hirose E."/>
            <person name="Haygood M.G."/>
            <person name="Schmidt E.W."/>
        </authorList>
    </citation>
    <scope>NUCLEOTIDE SEQUENCE [LARGE SCALE GENOMIC DNA]</scope>
    <source>
        <strain evidence="2 3">L2</strain>
    </source>
</reference>
<dbReference type="HOGENOM" id="CLU_059021_3_4_5"/>
<dbReference type="Gene3D" id="2.30.110.10">
    <property type="entry name" value="Electron Transport, Fmn-binding Protein, Chain A"/>
    <property type="match status" value="1"/>
</dbReference>
<evidence type="ECO:0000313" key="2">
    <source>
        <dbReference type="EMBL" id="AFX98253.1"/>
    </source>
</evidence>
<dbReference type="AlphaFoldDB" id="K7Z2Q1"/>
<organism evidence="2 3">
    <name type="scientific">Candidatus Endolissoclinum faulkneri L2</name>
    <dbReference type="NCBI Taxonomy" id="1193729"/>
    <lineage>
        <taxon>Bacteria</taxon>
        <taxon>Pseudomonadati</taxon>
        <taxon>Pseudomonadota</taxon>
        <taxon>Alphaproteobacteria</taxon>
        <taxon>Rhodospirillales</taxon>
        <taxon>Rhodospirillaceae</taxon>
        <taxon>Candidatus Endolissoclinum</taxon>
    </lineage>
</organism>
<dbReference type="InterPro" id="IPR002563">
    <property type="entry name" value="Flavin_Rdtase-like_dom"/>
</dbReference>
<name>K7Z2Q1_9PROT</name>
<keyword evidence="2" id="KW-0503">Monooxygenase</keyword>
<dbReference type="Pfam" id="PF01613">
    <property type="entry name" value="Flavin_Reduct"/>
    <property type="match status" value="1"/>
</dbReference>
<dbReference type="PANTHER" id="PTHR43812:SF2">
    <property type="entry name" value="FLAVIN REDUCTASE LIKE DOMAIN-CONTAINING PROTEIN"/>
    <property type="match status" value="1"/>
</dbReference>
<dbReference type="InterPro" id="IPR012349">
    <property type="entry name" value="Split_barrel_FMN-bd"/>
</dbReference>
<keyword evidence="2" id="KW-0560">Oxidoreductase</keyword>
<dbReference type="PANTHER" id="PTHR43812">
    <property type="entry name" value="BLR2425 PROTEIN"/>
    <property type="match status" value="1"/>
</dbReference>
<sequence>MLGKTNMIFYEPGQHKEHGFSQDPFKAFCSPRPIGWIGSIDNHHRTNLAPYSFFNAMASNPPQIIFGSGSRPDGSKKDSQRNIEDTGQFTLSIVGHALKEEMNATSIALAHGESEFESVGIEGAASYLINPLWVAKAPIAFECVYRQTIDLESWDSAQRNYALIGTVVGIHVSEKVIVNGKADVTLWQPVSRLGYYDYATITEVFEMLRQ</sequence>